<organism evidence="2 3">
    <name type="scientific">Porphyra umbilicalis</name>
    <name type="common">Purple laver</name>
    <name type="synonym">Red alga</name>
    <dbReference type="NCBI Taxonomy" id="2786"/>
    <lineage>
        <taxon>Eukaryota</taxon>
        <taxon>Rhodophyta</taxon>
        <taxon>Bangiophyceae</taxon>
        <taxon>Bangiales</taxon>
        <taxon>Bangiaceae</taxon>
        <taxon>Porphyra</taxon>
    </lineage>
</organism>
<dbReference type="EMBL" id="KV918781">
    <property type="protein sequence ID" value="OSX80039.1"/>
    <property type="molecule type" value="Genomic_DNA"/>
</dbReference>
<keyword evidence="3" id="KW-1185">Reference proteome</keyword>
<feature type="region of interest" description="Disordered" evidence="1">
    <location>
        <begin position="109"/>
        <end position="247"/>
    </location>
</feature>
<dbReference type="Proteomes" id="UP000218209">
    <property type="component" value="Unassembled WGS sequence"/>
</dbReference>
<protein>
    <submittedName>
        <fullName evidence="2">Uncharacterized protein</fullName>
    </submittedName>
</protein>
<proteinExistence type="predicted"/>
<feature type="compositionally biased region" description="Low complexity" evidence="1">
    <location>
        <begin position="278"/>
        <end position="297"/>
    </location>
</feature>
<name>A0A1X6PGQ3_PORUM</name>
<evidence type="ECO:0000313" key="3">
    <source>
        <dbReference type="Proteomes" id="UP000218209"/>
    </source>
</evidence>
<evidence type="ECO:0000313" key="2">
    <source>
        <dbReference type="EMBL" id="OSX80039.1"/>
    </source>
</evidence>
<accession>A0A1X6PGQ3</accession>
<reference evidence="2 3" key="1">
    <citation type="submission" date="2017-03" db="EMBL/GenBank/DDBJ databases">
        <title>WGS assembly of Porphyra umbilicalis.</title>
        <authorList>
            <person name="Brawley S.H."/>
            <person name="Blouin N.A."/>
            <person name="Ficko-Blean E."/>
            <person name="Wheeler G.L."/>
            <person name="Lohr M."/>
            <person name="Goodson H.V."/>
            <person name="Jenkins J.W."/>
            <person name="Blaby-Haas C.E."/>
            <person name="Helliwell K.E."/>
            <person name="Chan C."/>
            <person name="Marriage T."/>
            <person name="Bhattacharya D."/>
            <person name="Klein A.S."/>
            <person name="Badis Y."/>
            <person name="Brodie J."/>
            <person name="Cao Y."/>
            <person name="Collen J."/>
            <person name="Dittami S.M."/>
            <person name="Gachon C.M."/>
            <person name="Green B.R."/>
            <person name="Karpowicz S."/>
            <person name="Kim J.W."/>
            <person name="Kudahl U."/>
            <person name="Lin S."/>
            <person name="Michel G."/>
            <person name="Mittag M."/>
            <person name="Olson B.J."/>
            <person name="Pangilinan J."/>
            <person name="Peng Y."/>
            <person name="Qiu H."/>
            <person name="Shu S."/>
            <person name="Singer J.T."/>
            <person name="Smith A.G."/>
            <person name="Sprecher B.N."/>
            <person name="Wagner V."/>
            <person name="Wang W."/>
            <person name="Wang Z.-Y."/>
            <person name="Yan J."/>
            <person name="Yarish C."/>
            <person name="Zoeuner-Riek S."/>
            <person name="Zhuang Y."/>
            <person name="Zou Y."/>
            <person name="Lindquist E.A."/>
            <person name="Grimwood J."/>
            <person name="Barry K."/>
            <person name="Rokhsar D.S."/>
            <person name="Schmutz J."/>
            <person name="Stiller J.W."/>
            <person name="Grossman A.R."/>
            <person name="Prochnik S.E."/>
        </authorList>
    </citation>
    <scope>NUCLEOTIDE SEQUENCE [LARGE SCALE GENOMIC DNA]</scope>
    <source>
        <strain evidence="2">4086291</strain>
    </source>
</reference>
<evidence type="ECO:0000256" key="1">
    <source>
        <dbReference type="SAM" id="MobiDB-lite"/>
    </source>
</evidence>
<feature type="region of interest" description="Disordered" evidence="1">
    <location>
        <begin position="44"/>
        <end position="67"/>
    </location>
</feature>
<gene>
    <name evidence="2" type="ORF">BU14_0060s0006</name>
</gene>
<feature type="compositionally biased region" description="Basic and acidic residues" evidence="1">
    <location>
        <begin position="150"/>
        <end position="183"/>
    </location>
</feature>
<feature type="compositionally biased region" description="Basic and acidic residues" evidence="1">
    <location>
        <begin position="199"/>
        <end position="215"/>
    </location>
</feature>
<dbReference type="AlphaFoldDB" id="A0A1X6PGQ3"/>
<feature type="region of interest" description="Disordered" evidence="1">
    <location>
        <begin position="278"/>
        <end position="346"/>
    </location>
</feature>
<sequence>MGTASGSPCVAEASEISLRPPPAAAAPHVPQVAPAVVTWEATGLPRRAASEGSSPVGPRTAGVPRAESPAWLAEASVAAGAAPAATNLLAATAAAAAAAAALPPALPLAGETRWAGGAGAARTTSPLGEEPPRTADGASPNDGANGVEGRTPRAWDPTKAEASERDRDRGGESPTEGKKHEGEGVSGVGIPTEGGKNGGDGRAREGRSTAGERRVVGRTPGLESSTEWARRVKGRTPSPTEGEMCEEGPVARARVGALGPGAVGAPLVAQRAAAAAAAAAAPAAAAAAEAATAAAKALRSTRESEKTDPPASSAAQRATRPPPTTGKGTRAGTEGGAGRCPAPAGT</sequence>